<dbReference type="InterPro" id="IPR037143">
    <property type="entry name" value="4-PPantetheinyl_Trfase_dom_sf"/>
</dbReference>
<sequence>MDWHQAMPGDFIMNNGESHLFRIHIGSNLQRLQAFAATLTPSETERCNKYHQLKDRQRFIISRGAQRSILSRYLNQTAEELQFVLGDNKKPYLPDTRYGTGLQYNITHAGEWILLAVADRPVGADVEFIDSAFPFADILPEHFSQEEMGFVNAANQHDRFFTLWTRKEALLKATGQGLGEYLKSTPSLDGKHALPGNLLGSEKDWQISSFNLTDSYKASIAAGNEIRVLRFFDVSF</sequence>
<reference evidence="5 6" key="1">
    <citation type="journal article" date="2017" name="Int. J. Syst. Evol. Microbiol.">
        <title>Mucilaginibacterpsychrotolerans sp. nov., isolated from peatlands.</title>
        <authorList>
            <person name="Deng Y."/>
            <person name="Shen L."/>
            <person name="Xu B."/>
            <person name="Liu Y."/>
            <person name="Gu Z."/>
            <person name="Liu H."/>
            <person name="Zhou Y."/>
        </authorList>
    </citation>
    <scope>NUCLEOTIDE SEQUENCE [LARGE SCALE GENOMIC DNA]</scope>
    <source>
        <strain evidence="5 6">NH7-4</strain>
    </source>
</reference>
<gene>
    <name evidence="5" type="ORF">E2R66_15970</name>
</gene>
<keyword evidence="2 5" id="KW-0808">Transferase</keyword>
<organism evidence="5 6">
    <name type="scientific">Mucilaginibacter psychrotolerans</name>
    <dbReference type="NCBI Taxonomy" id="1524096"/>
    <lineage>
        <taxon>Bacteria</taxon>
        <taxon>Pseudomonadati</taxon>
        <taxon>Bacteroidota</taxon>
        <taxon>Sphingobacteriia</taxon>
        <taxon>Sphingobacteriales</taxon>
        <taxon>Sphingobacteriaceae</taxon>
        <taxon>Mucilaginibacter</taxon>
    </lineage>
</organism>
<dbReference type="InterPro" id="IPR050559">
    <property type="entry name" value="P-Pant_transferase_sf"/>
</dbReference>
<evidence type="ECO:0000256" key="2">
    <source>
        <dbReference type="ARBA" id="ARBA00022679"/>
    </source>
</evidence>
<dbReference type="Pfam" id="PF22624">
    <property type="entry name" value="AASDHPPT_N"/>
    <property type="match status" value="1"/>
</dbReference>
<evidence type="ECO:0000259" key="3">
    <source>
        <dbReference type="Pfam" id="PF01648"/>
    </source>
</evidence>
<dbReference type="GO" id="GO:0008897">
    <property type="term" value="F:holo-[acyl-carrier-protein] synthase activity"/>
    <property type="evidence" value="ECO:0007669"/>
    <property type="project" value="InterPro"/>
</dbReference>
<dbReference type="AlphaFoldDB" id="A0A4Y8SBQ5"/>
<dbReference type="GO" id="GO:0019878">
    <property type="term" value="P:lysine biosynthetic process via aminoadipic acid"/>
    <property type="evidence" value="ECO:0007669"/>
    <property type="project" value="TreeGrafter"/>
</dbReference>
<dbReference type="Gene3D" id="3.90.470.20">
    <property type="entry name" value="4'-phosphopantetheinyl transferase domain"/>
    <property type="match status" value="2"/>
</dbReference>
<dbReference type="SUPFAM" id="SSF56214">
    <property type="entry name" value="4'-phosphopantetheinyl transferase"/>
    <property type="match status" value="2"/>
</dbReference>
<dbReference type="EMBL" id="SOZE01000016">
    <property type="protein sequence ID" value="TFF36332.1"/>
    <property type="molecule type" value="Genomic_DNA"/>
</dbReference>
<evidence type="ECO:0000313" key="6">
    <source>
        <dbReference type="Proteomes" id="UP000297540"/>
    </source>
</evidence>
<dbReference type="PANTHER" id="PTHR12215">
    <property type="entry name" value="PHOSPHOPANTETHEINE TRANSFERASE"/>
    <property type="match status" value="1"/>
</dbReference>
<dbReference type="GO" id="GO:0000287">
    <property type="term" value="F:magnesium ion binding"/>
    <property type="evidence" value="ECO:0007669"/>
    <property type="project" value="InterPro"/>
</dbReference>
<keyword evidence="6" id="KW-1185">Reference proteome</keyword>
<dbReference type="GO" id="GO:0005829">
    <property type="term" value="C:cytosol"/>
    <property type="evidence" value="ECO:0007669"/>
    <property type="project" value="TreeGrafter"/>
</dbReference>
<feature type="domain" description="4'-phosphopantetheinyl transferase N-terminal" evidence="4">
    <location>
        <begin position="31"/>
        <end position="117"/>
    </location>
</feature>
<accession>A0A4Y8SBQ5</accession>
<comment type="caution">
    <text evidence="5">The sequence shown here is derived from an EMBL/GenBank/DDBJ whole genome shotgun (WGS) entry which is preliminary data.</text>
</comment>
<dbReference type="PANTHER" id="PTHR12215:SF10">
    <property type="entry name" value="L-AMINOADIPATE-SEMIALDEHYDE DEHYDROGENASE-PHOSPHOPANTETHEINYL TRANSFERASE"/>
    <property type="match status" value="1"/>
</dbReference>
<comment type="similarity">
    <text evidence="1">Belongs to the P-Pant transferase superfamily. Gsp/Sfp/HetI/AcpT family.</text>
</comment>
<protein>
    <submittedName>
        <fullName evidence="5">4'-phosphopantetheinyl transferase superfamily protein</fullName>
    </submittedName>
</protein>
<dbReference type="OrthoDB" id="9808281at2"/>
<evidence type="ECO:0000259" key="4">
    <source>
        <dbReference type="Pfam" id="PF22624"/>
    </source>
</evidence>
<dbReference type="InterPro" id="IPR008278">
    <property type="entry name" value="4-PPantetheinyl_Trfase_dom"/>
</dbReference>
<name>A0A4Y8SBQ5_9SPHI</name>
<dbReference type="RefSeq" id="WP_133232306.1">
    <property type="nucleotide sequence ID" value="NZ_SOZE01000016.1"/>
</dbReference>
<proteinExistence type="inferred from homology"/>
<evidence type="ECO:0000256" key="1">
    <source>
        <dbReference type="ARBA" id="ARBA00010990"/>
    </source>
</evidence>
<dbReference type="Proteomes" id="UP000297540">
    <property type="component" value="Unassembled WGS sequence"/>
</dbReference>
<feature type="domain" description="4'-phosphopantetheinyl transferase" evidence="3">
    <location>
        <begin position="121"/>
        <end position="220"/>
    </location>
</feature>
<dbReference type="InterPro" id="IPR055066">
    <property type="entry name" value="AASDHPPT_N"/>
</dbReference>
<dbReference type="Pfam" id="PF01648">
    <property type="entry name" value="ACPS"/>
    <property type="match status" value="1"/>
</dbReference>
<evidence type="ECO:0000313" key="5">
    <source>
        <dbReference type="EMBL" id="TFF36332.1"/>
    </source>
</evidence>